<gene>
    <name evidence="2" type="ORF">HYALB_00004536</name>
</gene>
<dbReference type="Proteomes" id="UP000701801">
    <property type="component" value="Unassembled WGS sequence"/>
</dbReference>
<accession>A0A9N9M2U4</accession>
<evidence type="ECO:0000256" key="1">
    <source>
        <dbReference type="SAM" id="MobiDB-lite"/>
    </source>
</evidence>
<reference evidence="2" key="1">
    <citation type="submission" date="2021-07" db="EMBL/GenBank/DDBJ databases">
        <authorList>
            <person name="Durling M."/>
        </authorList>
    </citation>
    <scope>NUCLEOTIDE SEQUENCE</scope>
</reference>
<proteinExistence type="predicted"/>
<sequence>MGEPADGHREWTCTVHAMVLGLLDGYHRPEGAACDAAVRLMGWRMAMPGQQRAGTAYCKNSFITWRSSTLAQPGRSDCQISGPQNGPVYSAAWDTETEPDRFVWRDHENRSIFQNKYLASDATSTGGHGRGNEDHAVSGDSRPVDTIAASEESEKAQRVQGSLS</sequence>
<evidence type="ECO:0000313" key="3">
    <source>
        <dbReference type="Proteomes" id="UP000701801"/>
    </source>
</evidence>
<feature type="region of interest" description="Disordered" evidence="1">
    <location>
        <begin position="122"/>
        <end position="164"/>
    </location>
</feature>
<evidence type="ECO:0000313" key="2">
    <source>
        <dbReference type="EMBL" id="CAG8983094.1"/>
    </source>
</evidence>
<protein>
    <submittedName>
        <fullName evidence="2">Uncharacterized protein</fullName>
    </submittedName>
</protein>
<dbReference type="EMBL" id="CAJVRM010000714">
    <property type="protein sequence ID" value="CAG8983094.1"/>
    <property type="molecule type" value="Genomic_DNA"/>
</dbReference>
<dbReference type="AlphaFoldDB" id="A0A9N9M2U4"/>
<organism evidence="2 3">
    <name type="scientific">Hymenoscyphus albidus</name>
    <dbReference type="NCBI Taxonomy" id="595503"/>
    <lineage>
        <taxon>Eukaryota</taxon>
        <taxon>Fungi</taxon>
        <taxon>Dikarya</taxon>
        <taxon>Ascomycota</taxon>
        <taxon>Pezizomycotina</taxon>
        <taxon>Leotiomycetes</taxon>
        <taxon>Helotiales</taxon>
        <taxon>Helotiaceae</taxon>
        <taxon>Hymenoscyphus</taxon>
    </lineage>
</organism>
<name>A0A9N9M2U4_9HELO</name>
<comment type="caution">
    <text evidence="2">The sequence shown here is derived from an EMBL/GenBank/DDBJ whole genome shotgun (WGS) entry which is preliminary data.</text>
</comment>
<keyword evidence="3" id="KW-1185">Reference proteome</keyword>